<evidence type="ECO:0000256" key="1">
    <source>
        <dbReference type="SAM" id="SignalP"/>
    </source>
</evidence>
<accession>A0A2K3MT83</accession>
<dbReference type="AlphaFoldDB" id="A0A2K3MT83"/>
<feature type="chain" id="PRO_5014431554" description="Secreted protein" evidence="1">
    <location>
        <begin position="19"/>
        <end position="102"/>
    </location>
</feature>
<feature type="signal peptide" evidence="1">
    <location>
        <begin position="1"/>
        <end position="18"/>
    </location>
</feature>
<comment type="caution">
    <text evidence="2">The sequence shown here is derived from an EMBL/GenBank/DDBJ whole genome shotgun (WGS) entry which is preliminary data.</text>
</comment>
<evidence type="ECO:0008006" key="4">
    <source>
        <dbReference type="Google" id="ProtNLM"/>
    </source>
</evidence>
<protein>
    <recommendedName>
        <fullName evidence="4">Secreted protein</fullName>
    </recommendedName>
</protein>
<organism evidence="2 3">
    <name type="scientific">Trifolium pratense</name>
    <name type="common">Red clover</name>
    <dbReference type="NCBI Taxonomy" id="57577"/>
    <lineage>
        <taxon>Eukaryota</taxon>
        <taxon>Viridiplantae</taxon>
        <taxon>Streptophyta</taxon>
        <taxon>Embryophyta</taxon>
        <taxon>Tracheophyta</taxon>
        <taxon>Spermatophyta</taxon>
        <taxon>Magnoliopsida</taxon>
        <taxon>eudicotyledons</taxon>
        <taxon>Gunneridae</taxon>
        <taxon>Pentapetalae</taxon>
        <taxon>rosids</taxon>
        <taxon>fabids</taxon>
        <taxon>Fabales</taxon>
        <taxon>Fabaceae</taxon>
        <taxon>Papilionoideae</taxon>
        <taxon>50 kb inversion clade</taxon>
        <taxon>NPAAA clade</taxon>
        <taxon>Hologalegina</taxon>
        <taxon>IRL clade</taxon>
        <taxon>Trifolieae</taxon>
        <taxon>Trifolium</taxon>
    </lineage>
</organism>
<reference evidence="2 3" key="2">
    <citation type="journal article" date="2017" name="Front. Plant Sci.">
        <title>Gene Classification and Mining of Molecular Markers Useful in Red Clover (Trifolium pratense) Breeding.</title>
        <authorList>
            <person name="Istvanek J."/>
            <person name="Dluhosova J."/>
            <person name="Dluhos P."/>
            <person name="Patkova L."/>
            <person name="Nedelnik J."/>
            <person name="Repkova J."/>
        </authorList>
    </citation>
    <scope>NUCLEOTIDE SEQUENCE [LARGE SCALE GENOMIC DNA]</scope>
    <source>
        <strain evidence="3">cv. Tatra</strain>
        <tissue evidence="2">Young leaves</tissue>
    </source>
</reference>
<keyword evidence="1" id="KW-0732">Signal</keyword>
<gene>
    <name evidence="2" type="ORF">L195_g017195</name>
</gene>
<evidence type="ECO:0000313" key="3">
    <source>
        <dbReference type="Proteomes" id="UP000236291"/>
    </source>
</evidence>
<reference evidence="2 3" key="1">
    <citation type="journal article" date="2014" name="Am. J. Bot.">
        <title>Genome assembly and annotation for red clover (Trifolium pratense; Fabaceae).</title>
        <authorList>
            <person name="Istvanek J."/>
            <person name="Jaros M."/>
            <person name="Krenek A."/>
            <person name="Repkova J."/>
        </authorList>
    </citation>
    <scope>NUCLEOTIDE SEQUENCE [LARGE SCALE GENOMIC DNA]</scope>
    <source>
        <strain evidence="3">cv. Tatra</strain>
        <tissue evidence="2">Young leaves</tissue>
    </source>
</reference>
<dbReference type="Proteomes" id="UP000236291">
    <property type="component" value="Unassembled WGS sequence"/>
</dbReference>
<dbReference type="EMBL" id="ASHM01012072">
    <property type="protein sequence ID" value="PNX94030.1"/>
    <property type="molecule type" value="Genomic_DNA"/>
</dbReference>
<sequence length="102" mass="10905">MPGHLPGLGLIFFLSCYASCVQHASPSSTVSLSHSLSLGSAAPLFKIVCDSSHMLLRKGKNKKGPAMLPVCNMLLPVPPFHFHTPCHSARLLLNLSASCPWP</sequence>
<evidence type="ECO:0000313" key="2">
    <source>
        <dbReference type="EMBL" id="PNX94030.1"/>
    </source>
</evidence>
<proteinExistence type="predicted"/>
<name>A0A2K3MT83_TRIPR</name>